<feature type="transmembrane region" description="Helical" evidence="8">
    <location>
        <begin position="68"/>
        <end position="89"/>
    </location>
</feature>
<dbReference type="CDD" id="cd17503">
    <property type="entry name" value="MFS_LmrB_MDR_like"/>
    <property type="match status" value="1"/>
</dbReference>
<evidence type="ECO:0000256" key="5">
    <source>
        <dbReference type="ARBA" id="ARBA00022692"/>
    </source>
</evidence>
<feature type="transmembrane region" description="Helical" evidence="8">
    <location>
        <begin position="287"/>
        <end position="311"/>
    </location>
</feature>
<dbReference type="SUPFAM" id="SSF103473">
    <property type="entry name" value="MFS general substrate transporter"/>
    <property type="match status" value="1"/>
</dbReference>
<dbReference type="NCBIfam" id="TIGR00711">
    <property type="entry name" value="efflux_EmrB"/>
    <property type="match status" value="1"/>
</dbReference>
<feature type="transmembrane region" description="Helical" evidence="8">
    <location>
        <begin position="182"/>
        <end position="204"/>
    </location>
</feature>
<dbReference type="Gene3D" id="1.20.1250.20">
    <property type="entry name" value="MFS general substrate transporter like domains"/>
    <property type="match status" value="1"/>
</dbReference>
<dbReference type="KEGG" id="ccz:CCALI_00325"/>
<dbReference type="PRINTS" id="PR01036">
    <property type="entry name" value="TCRTETB"/>
</dbReference>
<dbReference type="InterPro" id="IPR036259">
    <property type="entry name" value="MFS_trans_sf"/>
</dbReference>
<name>S0EUY4_CHTCT</name>
<proteinExistence type="inferred from homology"/>
<dbReference type="InParanoid" id="S0EUY4"/>
<dbReference type="PROSITE" id="PS50850">
    <property type="entry name" value="MFS"/>
    <property type="match status" value="1"/>
</dbReference>
<dbReference type="EMBL" id="HF951689">
    <property type="protein sequence ID" value="CCW34162.1"/>
    <property type="molecule type" value="Genomic_DNA"/>
</dbReference>
<dbReference type="PANTHER" id="PTHR42718">
    <property type="entry name" value="MAJOR FACILITATOR SUPERFAMILY MULTIDRUG TRANSPORTER MFSC"/>
    <property type="match status" value="1"/>
</dbReference>
<dbReference type="RefSeq" id="WP_016481725.1">
    <property type="nucleotide sequence ID" value="NC_021487.1"/>
</dbReference>
<feature type="transmembrane region" description="Helical" evidence="8">
    <location>
        <begin position="317"/>
        <end position="344"/>
    </location>
</feature>
<organism evidence="10 11">
    <name type="scientific">Chthonomonas calidirosea (strain DSM 23976 / ICMP 18418 / T49)</name>
    <dbReference type="NCBI Taxonomy" id="1303518"/>
    <lineage>
        <taxon>Bacteria</taxon>
        <taxon>Bacillati</taxon>
        <taxon>Armatimonadota</taxon>
        <taxon>Chthonomonadia</taxon>
        <taxon>Chthonomonadales</taxon>
        <taxon>Chthonomonadaceae</taxon>
        <taxon>Chthonomonas</taxon>
    </lineage>
</organism>
<keyword evidence="3" id="KW-0813">Transport</keyword>
<feature type="transmembrane region" description="Helical" evidence="8">
    <location>
        <begin position="419"/>
        <end position="441"/>
    </location>
</feature>
<keyword evidence="11" id="KW-1185">Reference proteome</keyword>
<dbReference type="FunCoup" id="S0EUY4">
    <property type="interactions" value="94"/>
</dbReference>
<evidence type="ECO:0000256" key="6">
    <source>
        <dbReference type="ARBA" id="ARBA00022989"/>
    </source>
</evidence>
<keyword evidence="7 8" id="KW-0472">Membrane</keyword>
<feature type="transmembrane region" description="Helical" evidence="8">
    <location>
        <begin position="388"/>
        <end position="407"/>
    </location>
</feature>
<feature type="transmembrane region" description="Helical" evidence="8">
    <location>
        <begin position="96"/>
        <end position="115"/>
    </location>
</feature>
<evidence type="ECO:0000256" key="4">
    <source>
        <dbReference type="ARBA" id="ARBA00022475"/>
    </source>
</evidence>
<feature type="transmembrane region" description="Helical" evidence="8">
    <location>
        <begin position="28"/>
        <end position="48"/>
    </location>
</feature>
<keyword evidence="5 8" id="KW-0812">Transmembrane</keyword>
<evidence type="ECO:0000259" key="9">
    <source>
        <dbReference type="PROSITE" id="PS50850"/>
    </source>
</evidence>
<dbReference type="eggNOG" id="COG0477">
    <property type="taxonomic scope" value="Bacteria"/>
</dbReference>
<dbReference type="OrthoDB" id="9807274at2"/>
<dbReference type="PANTHER" id="PTHR42718:SF9">
    <property type="entry name" value="MAJOR FACILITATOR SUPERFAMILY MULTIDRUG TRANSPORTER MFSC"/>
    <property type="match status" value="1"/>
</dbReference>
<feature type="transmembrane region" description="Helical" evidence="8">
    <location>
        <begin position="216"/>
        <end position="235"/>
    </location>
</feature>
<feature type="transmembrane region" description="Helical" evidence="8">
    <location>
        <begin position="356"/>
        <end position="376"/>
    </location>
</feature>
<dbReference type="InterPro" id="IPR020846">
    <property type="entry name" value="MFS_dom"/>
</dbReference>
<dbReference type="Gene3D" id="1.20.1720.10">
    <property type="entry name" value="Multidrug resistance protein D"/>
    <property type="match status" value="1"/>
</dbReference>
<gene>
    <name evidence="10" type="ORF">CCALI_00325</name>
</gene>
<evidence type="ECO:0000256" key="7">
    <source>
        <dbReference type="ARBA" id="ARBA00023136"/>
    </source>
</evidence>
<comment type="subcellular location">
    <subcellularLocation>
        <location evidence="1">Cell membrane</location>
        <topology evidence="1">Multi-pass membrane protein</topology>
    </subcellularLocation>
</comment>
<comment type="similarity">
    <text evidence="2">Belongs to the major facilitator superfamily. EmrB family.</text>
</comment>
<evidence type="ECO:0000256" key="1">
    <source>
        <dbReference type="ARBA" id="ARBA00004651"/>
    </source>
</evidence>
<feature type="domain" description="Major facilitator superfamily (MFS) profile" evidence="9">
    <location>
        <begin position="30"/>
        <end position="531"/>
    </location>
</feature>
<keyword evidence="6 8" id="KW-1133">Transmembrane helix</keyword>
<sequence length="542" mass="59229">MTASNLAAKNGRRVVLTDTGEELSPYRWIILVGLITTAILEVLDTTIVNVSLPQMAGNVGATTEEISWVATGYILSNVIVLPLTAWLASRFGRKRYLVSSIILFISASFMCGTSRTLGEIVLWRIVQGAGGAAFISTVQATIREIFPREQQGTVQAIYVMGVIIAPTLGPTIGGWITDNYTWPWIFFVNVPIGIVAALIIGLFLTEAKHKMQIEKVDWLGISLLAVGLGSLQYVLEEGNRNNWFDDPVITRLTILSAIALIAMVIWELSPRNTSPVVNFRVTRNRDLSAALILFLILGFGLYGGVFLYPLFAQNVLGFTATLTGLVLMPGGIATGIAAMFCGRMLNGKVMRADPRIFIWTGLTLFIYSMWSLAHLTPQSGEPAVRLALIIRGLGLGLLFTPINLVAFNSLKGVEIAQGASLLNLCRQLGGSFGIAILSTYLDNMERFHATMLSTHLYPENPYFQSRLTMLQHYLMTRGHDAVQAHKMALALISYTVQSQAATMAFNNAFLLIGISTLCVSPLVLIMRVRRKPSTNAAAEAMH</sequence>
<evidence type="ECO:0000256" key="3">
    <source>
        <dbReference type="ARBA" id="ARBA00022448"/>
    </source>
</evidence>
<dbReference type="GO" id="GO:0005886">
    <property type="term" value="C:plasma membrane"/>
    <property type="evidence" value="ECO:0007669"/>
    <property type="project" value="UniProtKB-SubCell"/>
</dbReference>
<evidence type="ECO:0000256" key="8">
    <source>
        <dbReference type="SAM" id="Phobius"/>
    </source>
</evidence>
<evidence type="ECO:0000313" key="11">
    <source>
        <dbReference type="Proteomes" id="UP000014227"/>
    </source>
</evidence>
<reference evidence="11" key="1">
    <citation type="submission" date="2013-03" db="EMBL/GenBank/DDBJ databases">
        <title>Genome sequence of Chthonomonas calidirosea, the first sequenced genome from the Armatimonadetes phylum (formally candidate division OP10).</title>
        <authorList>
            <person name="Lee K.C.Y."/>
            <person name="Morgan X.C."/>
            <person name="Dunfield P.F."/>
            <person name="Tamas I."/>
            <person name="Houghton K.M."/>
            <person name="Vyssotski M."/>
            <person name="Ryan J.L.J."/>
            <person name="Lagutin K."/>
            <person name="McDonald I.R."/>
            <person name="Stott M.B."/>
        </authorList>
    </citation>
    <scope>NUCLEOTIDE SEQUENCE [LARGE SCALE GENOMIC DNA]</scope>
    <source>
        <strain evidence="11">DSM 23976 / ICMP 18418 / T49</strain>
    </source>
</reference>
<feature type="transmembrane region" description="Helical" evidence="8">
    <location>
        <begin position="247"/>
        <end position="266"/>
    </location>
</feature>
<feature type="transmembrane region" description="Helical" evidence="8">
    <location>
        <begin position="154"/>
        <end position="176"/>
    </location>
</feature>
<dbReference type="GO" id="GO:0022857">
    <property type="term" value="F:transmembrane transporter activity"/>
    <property type="evidence" value="ECO:0007669"/>
    <property type="project" value="InterPro"/>
</dbReference>
<evidence type="ECO:0000256" key="2">
    <source>
        <dbReference type="ARBA" id="ARBA00008537"/>
    </source>
</evidence>
<accession>S0EUY4</accession>
<evidence type="ECO:0000313" key="10">
    <source>
        <dbReference type="EMBL" id="CCW34162.1"/>
    </source>
</evidence>
<dbReference type="STRING" id="454171.CP488_00832"/>
<dbReference type="Pfam" id="PF07690">
    <property type="entry name" value="MFS_1"/>
    <property type="match status" value="1"/>
</dbReference>
<dbReference type="AlphaFoldDB" id="S0EUY4"/>
<keyword evidence="4" id="KW-1003">Cell membrane</keyword>
<protein>
    <submittedName>
        <fullName evidence="10">Drug resistance transporter, EmrB/QacA subfamily</fullName>
    </submittedName>
</protein>
<dbReference type="InterPro" id="IPR011701">
    <property type="entry name" value="MFS"/>
</dbReference>
<feature type="transmembrane region" description="Helical" evidence="8">
    <location>
        <begin position="121"/>
        <end position="142"/>
    </location>
</feature>
<feature type="transmembrane region" description="Helical" evidence="8">
    <location>
        <begin position="508"/>
        <end position="526"/>
    </location>
</feature>
<dbReference type="PATRIC" id="fig|1303518.3.peg.331"/>
<dbReference type="InterPro" id="IPR004638">
    <property type="entry name" value="EmrB-like"/>
</dbReference>
<dbReference type="Proteomes" id="UP000014227">
    <property type="component" value="Chromosome I"/>
</dbReference>
<dbReference type="HOGENOM" id="CLU_000960_28_0_0"/>